<accession>A0A4Z2H2X2</accession>
<gene>
    <name evidence="2" type="ORF">EYF80_029698</name>
</gene>
<proteinExistence type="predicted"/>
<evidence type="ECO:0000313" key="2">
    <source>
        <dbReference type="EMBL" id="TNN60146.1"/>
    </source>
</evidence>
<evidence type="ECO:0000313" key="3">
    <source>
        <dbReference type="Proteomes" id="UP000314294"/>
    </source>
</evidence>
<dbReference type="Proteomes" id="UP000314294">
    <property type="component" value="Unassembled WGS sequence"/>
</dbReference>
<organism evidence="2 3">
    <name type="scientific">Liparis tanakae</name>
    <name type="common">Tanaka's snailfish</name>
    <dbReference type="NCBI Taxonomy" id="230148"/>
    <lineage>
        <taxon>Eukaryota</taxon>
        <taxon>Metazoa</taxon>
        <taxon>Chordata</taxon>
        <taxon>Craniata</taxon>
        <taxon>Vertebrata</taxon>
        <taxon>Euteleostomi</taxon>
        <taxon>Actinopterygii</taxon>
        <taxon>Neopterygii</taxon>
        <taxon>Teleostei</taxon>
        <taxon>Neoteleostei</taxon>
        <taxon>Acanthomorphata</taxon>
        <taxon>Eupercaria</taxon>
        <taxon>Perciformes</taxon>
        <taxon>Cottioidei</taxon>
        <taxon>Cottales</taxon>
        <taxon>Liparidae</taxon>
        <taxon>Liparis</taxon>
    </lineage>
</organism>
<keyword evidence="3" id="KW-1185">Reference proteome</keyword>
<feature type="region of interest" description="Disordered" evidence="1">
    <location>
        <begin position="49"/>
        <end position="72"/>
    </location>
</feature>
<evidence type="ECO:0000256" key="1">
    <source>
        <dbReference type="SAM" id="MobiDB-lite"/>
    </source>
</evidence>
<name>A0A4Z2H2X2_9TELE</name>
<sequence>MGNTFRGCHSQMASSSSLAAAALTWSSDVPSLNTAIRGLVCSYSKASMDASGSESKKGKVLPHHASSTWPGC</sequence>
<dbReference type="AlphaFoldDB" id="A0A4Z2H2X2"/>
<protein>
    <submittedName>
        <fullName evidence="2">Uncharacterized protein</fullName>
    </submittedName>
</protein>
<dbReference type="EMBL" id="SRLO01000340">
    <property type="protein sequence ID" value="TNN60146.1"/>
    <property type="molecule type" value="Genomic_DNA"/>
</dbReference>
<reference evidence="2 3" key="1">
    <citation type="submission" date="2019-03" db="EMBL/GenBank/DDBJ databases">
        <title>First draft genome of Liparis tanakae, snailfish: a comprehensive survey of snailfish specific genes.</title>
        <authorList>
            <person name="Kim W."/>
            <person name="Song I."/>
            <person name="Jeong J.-H."/>
            <person name="Kim D."/>
            <person name="Kim S."/>
            <person name="Ryu S."/>
            <person name="Song J.Y."/>
            <person name="Lee S.K."/>
        </authorList>
    </citation>
    <scope>NUCLEOTIDE SEQUENCE [LARGE SCALE GENOMIC DNA]</scope>
    <source>
        <tissue evidence="2">Muscle</tissue>
    </source>
</reference>
<comment type="caution">
    <text evidence="2">The sequence shown here is derived from an EMBL/GenBank/DDBJ whole genome shotgun (WGS) entry which is preliminary data.</text>
</comment>